<dbReference type="Pfam" id="PF12796">
    <property type="entry name" value="Ank_2"/>
    <property type="match status" value="1"/>
</dbReference>
<protein>
    <recommendedName>
        <fullName evidence="4">Novel STAND NTPase 3 domain-containing protein</fullName>
    </recommendedName>
</protein>
<evidence type="ECO:0000256" key="1">
    <source>
        <dbReference type="ARBA" id="ARBA00022737"/>
    </source>
</evidence>
<dbReference type="Gene3D" id="1.25.40.20">
    <property type="entry name" value="Ankyrin repeat-containing domain"/>
    <property type="match status" value="1"/>
</dbReference>
<dbReference type="InterPro" id="IPR036770">
    <property type="entry name" value="Ankyrin_rpt-contain_sf"/>
</dbReference>
<evidence type="ECO:0000259" key="4">
    <source>
        <dbReference type="Pfam" id="PF20720"/>
    </source>
</evidence>
<gene>
    <name evidence="5" type="ORF">MCOR_45155</name>
</gene>
<feature type="repeat" description="ANK" evidence="3">
    <location>
        <begin position="345"/>
        <end position="377"/>
    </location>
</feature>
<feature type="repeat" description="ANK" evidence="3">
    <location>
        <begin position="312"/>
        <end position="344"/>
    </location>
</feature>
<dbReference type="InterPro" id="IPR049050">
    <property type="entry name" value="nSTAND3"/>
</dbReference>
<organism evidence="5 6">
    <name type="scientific">Mytilus coruscus</name>
    <name type="common">Sea mussel</name>
    <dbReference type="NCBI Taxonomy" id="42192"/>
    <lineage>
        <taxon>Eukaryota</taxon>
        <taxon>Metazoa</taxon>
        <taxon>Spiralia</taxon>
        <taxon>Lophotrochozoa</taxon>
        <taxon>Mollusca</taxon>
        <taxon>Bivalvia</taxon>
        <taxon>Autobranchia</taxon>
        <taxon>Pteriomorphia</taxon>
        <taxon>Mytilida</taxon>
        <taxon>Mytiloidea</taxon>
        <taxon>Mytilidae</taxon>
        <taxon>Mytilinae</taxon>
        <taxon>Mytilus</taxon>
    </lineage>
</organism>
<dbReference type="PANTHER" id="PTHR24198">
    <property type="entry name" value="ANKYRIN REPEAT AND PROTEIN KINASE DOMAIN-CONTAINING PROTEIN"/>
    <property type="match status" value="1"/>
</dbReference>
<accession>A0A6J8DWM8</accession>
<dbReference type="SMART" id="SM00248">
    <property type="entry name" value="ANK"/>
    <property type="match status" value="4"/>
</dbReference>
<keyword evidence="6" id="KW-1185">Reference proteome</keyword>
<evidence type="ECO:0000313" key="6">
    <source>
        <dbReference type="Proteomes" id="UP000507470"/>
    </source>
</evidence>
<dbReference type="AlphaFoldDB" id="A0A6J8DWM8"/>
<keyword evidence="1" id="KW-0677">Repeat</keyword>
<evidence type="ECO:0000256" key="3">
    <source>
        <dbReference type="PROSITE-ProRule" id="PRU00023"/>
    </source>
</evidence>
<dbReference type="SUPFAM" id="SSF48403">
    <property type="entry name" value="Ankyrin repeat"/>
    <property type="match status" value="1"/>
</dbReference>
<feature type="domain" description="Novel STAND NTPase 3" evidence="4">
    <location>
        <begin position="15"/>
        <end position="167"/>
    </location>
</feature>
<dbReference type="PANTHER" id="PTHR24198:SF165">
    <property type="entry name" value="ANKYRIN REPEAT-CONTAINING PROTEIN-RELATED"/>
    <property type="match status" value="1"/>
</dbReference>
<dbReference type="PROSITE" id="PS50297">
    <property type="entry name" value="ANK_REP_REGION"/>
    <property type="match status" value="2"/>
</dbReference>
<evidence type="ECO:0000313" key="5">
    <source>
        <dbReference type="EMBL" id="CAC5412137.1"/>
    </source>
</evidence>
<sequence>MIQIFDQWQKDDANFVETNAAKCVLECIQENSCVTITASSGVGKTATLQHVVLKMADDGYDILPITNPHDIVKFYNPNQKTLFVIDNFCGTYSINQSDLYNWESVMTHFKELIHKPLIKIIVACRIQVYKDNKFESLSIFKTNVCNLLSENFCLSQAEKNSIAEMYLETKATAIIQYSDLYECFPLLCKLNRDNTELNVTDFLKNPFSVYAAEIEQLKKKEIFEILTNQVDISYQRQLAQTNDIKHKNNALLYGCFSCDFPLIQWCCYHGVDVNQCRLDGTSLICVSSHEGDTEAVKMLLKNKADVNKCTDDKVSPLFMACQKNHVDIVKMLLEYKADVNKCRADKVSPLFLACQCNHVDIVKILLEYKADVNKCTDNKLSPVCGLSV</sequence>
<name>A0A6J8DWM8_MYTCO</name>
<dbReference type="PROSITE" id="PS50088">
    <property type="entry name" value="ANK_REPEAT"/>
    <property type="match status" value="2"/>
</dbReference>
<proteinExistence type="predicted"/>
<dbReference type="Proteomes" id="UP000507470">
    <property type="component" value="Unassembled WGS sequence"/>
</dbReference>
<dbReference type="Pfam" id="PF20720">
    <property type="entry name" value="nSTAND3"/>
    <property type="match status" value="1"/>
</dbReference>
<dbReference type="OrthoDB" id="2142040at2759"/>
<evidence type="ECO:0000256" key="2">
    <source>
        <dbReference type="ARBA" id="ARBA00023043"/>
    </source>
</evidence>
<reference evidence="5 6" key="1">
    <citation type="submission" date="2020-06" db="EMBL/GenBank/DDBJ databases">
        <authorList>
            <person name="Li R."/>
            <person name="Bekaert M."/>
        </authorList>
    </citation>
    <scope>NUCLEOTIDE SEQUENCE [LARGE SCALE GENOMIC DNA]</scope>
    <source>
        <strain evidence="6">wild</strain>
    </source>
</reference>
<dbReference type="EMBL" id="CACVKT020007988">
    <property type="protein sequence ID" value="CAC5412137.1"/>
    <property type="molecule type" value="Genomic_DNA"/>
</dbReference>
<keyword evidence="2 3" id="KW-0040">ANK repeat</keyword>
<dbReference type="InterPro" id="IPR002110">
    <property type="entry name" value="Ankyrin_rpt"/>
</dbReference>